<feature type="coiled-coil region" evidence="1">
    <location>
        <begin position="198"/>
        <end position="249"/>
    </location>
</feature>
<gene>
    <name evidence="5" type="ORF">EYB53_013740</name>
</gene>
<dbReference type="PRINTS" id="PR00679">
    <property type="entry name" value="PROHIBITIN"/>
</dbReference>
<dbReference type="RefSeq" id="WP_135478841.1">
    <property type="nucleotide sequence ID" value="NZ_SIJK02000023.1"/>
</dbReference>
<dbReference type="InterPro" id="IPR001107">
    <property type="entry name" value="Band_7"/>
</dbReference>
<sequence>MSQGPSRIPTPGPSSPRALVPLLTGVVILLAVGAILLTNSVTQIQAGTRGVVKTFGEITNVYDEGLHFRMPFITSVTVVEVRTQRYESQSTAASRDLQTVTTQLVINYRPDASNVDRLVREIGVDYERRVVDPAIQEALKAVTARFTAEELITRRPEVSSQMRDVLVEQLTPRGVIVESVSITDFNFSPEFARAIEAKQVAEQDALRATRELERARIEAQQQVARAEAEAKARLEVARAEAEALRLQREVISPELLQLRMIERWDGILPRFMGSGDNGFMPLISIPADDIVSNPVQQQSDAPAEQVGEPVTETTP</sequence>
<reference evidence="5 6" key="1">
    <citation type="submission" date="2021-03" db="EMBL/GenBank/DDBJ databases">
        <authorList>
            <person name="Grouzdev D.S."/>
        </authorList>
    </citation>
    <scope>NUCLEOTIDE SEQUENCE [LARGE SCALE GENOMIC DNA]</scope>
    <source>
        <strain evidence="5 6">M50-1</strain>
    </source>
</reference>
<keyword evidence="3" id="KW-0812">Transmembrane</keyword>
<dbReference type="PANTHER" id="PTHR23222">
    <property type="entry name" value="PROHIBITIN"/>
    <property type="match status" value="1"/>
</dbReference>
<feature type="transmembrane region" description="Helical" evidence="3">
    <location>
        <begin position="20"/>
        <end position="39"/>
    </location>
</feature>
<dbReference type="SMART" id="SM00244">
    <property type="entry name" value="PHB"/>
    <property type="match status" value="1"/>
</dbReference>
<proteinExistence type="predicted"/>
<evidence type="ECO:0000313" key="6">
    <source>
        <dbReference type="Proteomes" id="UP001193081"/>
    </source>
</evidence>
<evidence type="ECO:0000259" key="4">
    <source>
        <dbReference type="SMART" id="SM00244"/>
    </source>
</evidence>
<dbReference type="InterPro" id="IPR036013">
    <property type="entry name" value="Band_7/SPFH_dom_sf"/>
</dbReference>
<dbReference type="Pfam" id="PF01145">
    <property type="entry name" value="Band_7"/>
    <property type="match status" value="1"/>
</dbReference>
<dbReference type="CDD" id="cd03401">
    <property type="entry name" value="SPFH_prohibitin"/>
    <property type="match status" value="1"/>
</dbReference>
<feature type="region of interest" description="Disordered" evidence="2">
    <location>
        <begin position="293"/>
        <end position="315"/>
    </location>
</feature>
<evidence type="ECO:0000256" key="3">
    <source>
        <dbReference type="SAM" id="Phobius"/>
    </source>
</evidence>
<keyword evidence="3" id="KW-0472">Membrane</keyword>
<comment type="caution">
    <text evidence="5">The sequence shown here is derived from an EMBL/GenBank/DDBJ whole genome shotgun (WGS) entry which is preliminary data.</text>
</comment>
<dbReference type="Proteomes" id="UP001193081">
    <property type="component" value="Unassembled WGS sequence"/>
</dbReference>
<evidence type="ECO:0000256" key="2">
    <source>
        <dbReference type="SAM" id="MobiDB-lite"/>
    </source>
</evidence>
<dbReference type="EMBL" id="SIJK02000023">
    <property type="protein sequence ID" value="MBP1466772.1"/>
    <property type="molecule type" value="Genomic_DNA"/>
</dbReference>
<protein>
    <submittedName>
        <fullName evidence="5">Prohibitin family protein</fullName>
    </submittedName>
</protein>
<dbReference type="PANTHER" id="PTHR23222:SF0">
    <property type="entry name" value="PROHIBITIN 1"/>
    <property type="match status" value="1"/>
</dbReference>
<dbReference type="InterPro" id="IPR000163">
    <property type="entry name" value="Prohibitin"/>
</dbReference>
<dbReference type="SUPFAM" id="SSF117892">
    <property type="entry name" value="Band 7/SPFH domain"/>
    <property type="match status" value="1"/>
</dbReference>
<dbReference type="Gene3D" id="3.30.479.30">
    <property type="entry name" value="Band 7 domain"/>
    <property type="match status" value="1"/>
</dbReference>
<organism evidence="5 6">
    <name type="scientific">Candidatus Chloroploca mongolica</name>
    <dbReference type="NCBI Taxonomy" id="2528176"/>
    <lineage>
        <taxon>Bacteria</taxon>
        <taxon>Bacillati</taxon>
        <taxon>Chloroflexota</taxon>
        <taxon>Chloroflexia</taxon>
        <taxon>Chloroflexales</taxon>
        <taxon>Chloroflexineae</taxon>
        <taxon>Oscillochloridaceae</taxon>
        <taxon>Candidatus Chloroploca</taxon>
    </lineage>
</organism>
<keyword evidence="1" id="KW-0175">Coiled coil</keyword>
<name>A0ABS4DBF7_9CHLR</name>
<keyword evidence="3" id="KW-1133">Transmembrane helix</keyword>
<keyword evidence="6" id="KW-1185">Reference proteome</keyword>
<evidence type="ECO:0000313" key="5">
    <source>
        <dbReference type="EMBL" id="MBP1466772.1"/>
    </source>
</evidence>
<accession>A0ABS4DBF7</accession>
<feature type="domain" description="Band 7" evidence="4">
    <location>
        <begin position="39"/>
        <end position="199"/>
    </location>
</feature>
<evidence type="ECO:0000256" key="1">
    <source>
        <dbReference type="SAM" id="Coils"/>
    </source>
</evidence>